<dbReference type="AlphaFoldDB" id="A0A915KD16"/>
<name>A0A915KD16_ROMCU</name>
<sequence length="103" mass="11929">MLNPVKVWDKGLAEFSYEYLSNNIKQNGGFCKGGHNPSNCYFHDSTVDTVGENIAYGNIDKLDIPILIKMWYDEHEYYKYNNEHAQQAILQRNPGIQIGHYTQ</sequence>
<dbReference type="Gene3D" id="3.40.33.10">
    <property type="entry name" value="CAP"/>
    <property type="match status" value="1"/>
</dbReference>
<dbReference type="WBParaSite" id="nRc.2.0.1.t35966-RA">
    <property type="protein sequence ID" value="nRc.2.0.1.t35966-RA"/>
    <property type="gene ID" value="nRc.2.0.1.g35966"/>
</dbReference>
<dbReference type="SUPFAM" id="SSF55797">
    <property type="entry name" value="PR-1-like"/>
    <property type="match status" value="1"/>
</dbReference>
<dbReference type="Proteomes" id="UP000887565">
    <property type="component" value="Unplaced"/>
</dbReference>
<evidence type="ECO:0000313" key="2">
    <source>
        <dbReference type="WBParaSite" id="nRc.2.0.1.t35966-RA"/>
    </source>
</evidence>
<protein>
    <submittedName>
        <fullName evidence="2">Uncharacterized protein</fullName>
    </submittedName>
</protein>
<accession>A0A915KD16</accession>
<proteinExistence type="predicted"/>
<reference evidence="2" key="1">
    <citation type="submission" date="2022-11" db="UniProtKB">
        <authorList>
            <consortium name="WormBaseParasite"/>
        </authorList>
    </citation>
    <scope>IDENTIFICATION</scope>
</reference>
<keyword evidence="1" id="KW-1185">Reference proteome</keyword>
<organism evidence="1 2">
    <name type="scientific">Romanomermis culicivorax</name>
    <name type="common">Nematode worm</name>
    <dbReference type="NCBI Taxonomy" id="13658"/>
    <lineage>
        <taxon>Eukaryota</taxon>
        <taxon>Metazoa</taxon>
        <taxon>Ecdysozoa</taxon>
        <taxon>Nematoda</taxon>
        <taxon>Enoplea</taxon>
        <taxon>Dorylaimia</taxon>
        <taxon>Mermithida</taxon>
        <taxon>Mermithoidea</taxon>
        <taxon>Mermithidae</taxon>
        <taxon>Romanomermis</taxon>
    </lineage>
</organism>
<evidence type="ECO:0000313" key="1">
    <source>
        <dbReference type="Proteomes" id="UP000887565"/>
    </source>
</evidence>
<dbReference type="InterPro" id="IPR035940">
    <property type="entry name" value="CAP_sf"/>
</dbReference>